<evidence type="ECO:0000256" key="3">
    <source>
        <dbReference type="ARBA" id="ARBA00023002"/>
    </source>
</evidence>
<dbReference type="GO" id="GO:0009231">
    <property type="term" value="P:riboflavin biosynthetic process"/>
    <property type="evidence" value="ECO:0007669"/>
    <property type="project" value="InterPro"/>
</dbReference>
<dbReference type="EMBL" id="CP031165">
    <property type="protein sequence ID" value="AXV08753.1"/>
    <property type="molecule type" value="Genomic_DNA"/>
</dbReference>
<proteinExistence type="predicted"/>
<evidence type="ECO:0000313" key="5">
    <source>
        <dbReference type="EMBL" id="AXV08753.1"/>
    </source>
</evidence>
<feature type="domain" description="Bacterial bifunctional deaminase-reductase C-terminal" evidence="4">
    <location>
        <begin position="27"/>
        <end position="222"/>
    </location>
</feature>
<dbReference type="Proteomes" id="UP000264006">
    <property type="component" value="Chromosome"/>
</dbReference>
<evidence type="ECO:0000256" key="1">
    <source>
        <dbReference type="ARBA" id="ARBA00005104"/>
    </source>
</evidence>
<keyword evidence="2" id="KW-0521">NADP</keyword>
<dbReference type="Gene3D" id="3.40.430.10">
    <property type="entry name" value="Dihydrofolate Reductase, subunit A"/>
    <property type="match status" value="1"/>
</dbReference>
<dbReference type="InterPro" id="IPR050765">
    <property type="entry name" value="Riboflavin_Biosynth_HTPR"/>
</dbReference>
<accession>A0A346Y2Q6</accession>
<gene>
    <name evidence="5" type="ORF">DVS28_a4086</name>
</gene>
<dbReference type="SUPFAM" id="SSF53597">
    <property type="entry name" value="Dihydrofolate reductase-like"/>
    <property type="match status" value="1"/>
</dbReference>
<dbReference type="Pfam" id="PF01872">
    <property type="entry name" value="RibD_C"/>
    <property type="match status" value="1"/>
</dbReference>
<dbReference type="OrthoDB" id="5243299at2"/>
<dbReference type="PANTHER" id="PTHR38011">
    <property type="entry name" value="DIHYDROFOLATE REDUCTASE FAMILY PROTEIN (AFU_ORTHOLOGUE AFUA_8G06820)"/>
    <property type="match status" value="1"/>
</dbReference>
<sequence length="245" mass="25873">MEQLHPTHVPEVDAYEAHRPPSGTASWLRVNMVSSLDGHIVDDDGVSGGLGGDADRLAFFALRHHADAILAGAGTVRAEDYGGMRVRDSMRAAREADGRVDPAPIVVVTASLDLDPTSRLFTDTRVPPIVLTTTDADDDAVDRIGGAGARIVRAGEGRVDLTEGLAVLRDVLGLHHVLCEGGPGLNAALLAADLVDELCLTLAPAIVGSVDPRRIAGEAHPARGMTLSRVLHGDGELLLRYTRQR</sequence>
<evidence type="ECO:0000256" key="2">
    <source>
        <dbReference type="ARBA" id="ARBA00022857"/>
    </source>
</evidence>
<dbReference type="AlphaFoldDB" id="A0A346Y2Q6"/>
<dbReference type="RefSeq" id="WP_114593052.1">
    <property type="nucleotide sequence ID" value="NZ_CP031165.1"/>
</dbReference>
<dbReference type="InterPro" id="IPR002734">
    <property type="entry name" value="RibDG_C"/>
</dbReference>
<keyword evidence="6" id="KW-1185">Reference proteome</keyword>
<dbReference type="InterPro" id="IPR024072">
    <property type="entry name" value="DHFR-like_dom_sf"/>
</dbReference>
<evidence type="ECO:0000259" key="4">
    <source>
        <dbReference type="Pfam" id="PF01872"/>
    </source>
</evidence>
<organism evidence="5 6">
    <name type="scientific">Euzebya pacifica</name>
    <dbReference type="NCBI Taxonomy" id="1608957"/>
    <lineage>
        <taxon>Bacteria</taxon>
        <taxon>Bacillati</taxon>
        <taxon>Actinomycetota</taxon>
        <taxon>Nitriliruptoria</taxon>
        <taxon>Euzebyales</taxon>
    </lineage>
</organism>
<evidence type="ECO:0000313" key="6">
    <source>
        <dbReference type="Proteomes" id="UP000264006"/>
    </source>
</evidence>
<dbReference type="KEGG" id="euz:DVS28_a4086"/>
<keyword evidence="3" id="KW-0560">Oxidoreductase</keyword>
<name>A0A346Y2Q6_9ACTN</name>
<protein>
    <submittedName>
        <fullName evidence="5">5-amino-6-(5-phosphoribosylamino)uracil reductase</fullName>
    </submittedName>
</protein>
<dbReference type="PANTHER" id="PTHR38011:SF7">
    <property type="entry name" value="2,5-DIAMINO-6-RIBOSYLAMINO-4(3H)-PYRIMIDINONE 5'-PHOSPHATE REDUCTASE"/>
    <property type="match status" value="1"/>
</dbReference>
<dbReference type="GO" id="GO:0008703">
    <property type="term" value="F:5-amino-6-(5-phosphoribosylamino)uracil reductase activity"/>
    <property type="evidence" value="ECO:0007669"/>
    <property type="project" value="InterPro"/>
</dbReference>
<comment type="pathway">
    <text evidence="1">Cofactor biosynthesis; riboflavin biosynthesis.</text>
</comment>
<reference evidence="5 6" key="1">
    <citation type="submission" date="2018-09" db="EMBL/GenBank/DDBJ databases">
        <title>Complete genome sequence of Euzebya sp. DY32-46 isolated from seawater of Pacific Ocean.</title>
        <authorList>
            <person name="Xu L."/>
            <person name="Wu Y.-H."/>
            <person name="Xu X.-W."/>
        </authorList>
    </citation>
    <scope>NUCLEOTIDE SEQUENCE [LARGE SCALE GENOMIC DNA]</scope>
    <source>
        <strain evidence="5 6">DY32-46</strain>
    </source>
</reference>